<evidence type="ECO:0000313" key="3">
    <source>
        <dbReference type="EMBL" id="TDQ41177.1"/>
    </source>
</evidence>
<evidence type="ECO:0000256" key="1">
    <source>
        <dbReference type="SAM" id="Phobius"/>
    </source>
</evidence>
<dbReference type="EMBL" id="SNYJ01000004">
    <property type="protein sequence ID" value="TDQ41177.1"/>
    <property type="molecule type" value="Genomic_DNA"/>
</dbReference>
<evidence type="ECO:0000313" key="4">
    <source>
        <dbReference type="Proteomes" id="UP000295632"/>
    </source>
</evidence>
<protein>
    <recommendedName>
        <fullName evidence="2">YhfM-like domain-containing protein</fullName>
    </recommendedName>
</protein>
<keyword evidence="1" id="KW-0472">Membrane</keyword>
<keyword evidence="1" id="KW-0812">Transmembrane</keyword>
<dbReference type="Pfam" id="PF26353">
    <property type="entry name" value="YhfM"/>
    <property type="match status" value="1"/>
</dbReference>
<accession>A0A4V3D5S6</accession>
<dbReference type="AlphaFoldDB" id="A0A4V3D5S6"/>
<evidence type="ECO:0000259" key="2">
    <source>
        <dbReference type="Pfam" id="PF26353"/>
    </source>
</evidence>
<dbReference type="RefSeq" id="WP_133579777.1">
    <property type="nucleotide sequence ID" value="NZ_SNYJ01000004.1"/>
</dbReference>
<feature type="domain" description="YhfM-like" evidence="2">
    <location>
        <begin position="54"/>
        <end position="148"/>
    </location>
</feature>
<proteinExistence type="predicted"/>
<organism evidence="3 4">
    <name type="scientific">Aureibacillus halotolerans</name>
    <dbReference type="NCBI Taxonomy" id="1508390"/>
    <lineage>
        <taxon>Bacteria</taxon>
        <taxon>Bacillati</taxon>
        <taxon>Bacillota</taxon>
        <taxon>Bacilli</taxon>
        <taxon>Bacillales</taxon>
        <taxon>Bacillaceae</taxon>
        <taxon>Aureibacillus</taxon>
    </lineage>
</organism>
<dbReference type="Proteomes" id="UP000295632">
    <property type="component" value="Unassembled WGS sequence"/>
</dbReference>
<comment type="caution">
    <text evidence="3">The sequence shown here is derived from an EMBL/GenBank/DDBJ whole genome shotgun (WGS) entry which is preliminary data.</text>
</comment>
<gene>
    <name evidence="3" type="ORF">EV213_104175</name>
</gene>
<reference evidence="3 4" key="1">
    <citation type="submission" date="2019-03" db="EMBL/GenBank/DDBJ databases">
        <title>Genomic Encyclopedia of Type Strains, Phase IV (KMG-IV): sequencing the most valuable type-strain genomes for metagenomic binning, comparative biology and taxonomic classification.</title>
        <authorList>
            <person name="Goeker M."/>
        </authorList>
    </citation>
    <scope>NUCLEOTIDE SEQUENCE [LARGE SCALE GENOMIC DNA]</scope>
    <source>
        <strain evidence="3 4">DSM 28697</strain>
    </source>
</reference>
<keyword evidence="4" id="KW-1185">Reference proteome</keyword>
<feature type="transmembrane region" description="Helical" evidence="1">
    <location>
        <begin position="20"/>
        <end position="39"/>
    </location>
</feature>
<name>A0A4V3D5S6_9BACI</name>
<keyword evidence="1" id="KW-1133">Transmembrane helix</keyword>
<sequence length="149" mass="17222">MYKTEFLDIKEGGRISLRKVIAIVVSVITLLLIGLWVIYETTSYPDIETNGVASILITEDNGIVTQEFKDYVTIVEFLQLLNRAKPESTGASFDIRRADDEGRIEYQNGTSLTFRLWFFTDTAYLEVDGEYFTFEEREKRQLQVLLSKE</sequence>
<dbReference type="InterPro" id="IPR058780">
    <property type="entry name" value="YhfM-like_dom"/>
</dbReference>